<proteinExistence type="predicted"/>
<keyword evidence="1" id="KW-0812">Transmembrane</keyword>
<feature type="transmembrane region" description="Helical" evidence="1">
    <location>
        <begin position="184"/>
        <end position="209"/>
    </location>
</feature>
<name>A0A931I8K1_9NOCA</name>
<evidence type="ECO:0000313" key="3">
    <source>
        <dbReference type="Proteomes" id="UP000655751"/>
    </source>
</evidence>
<dbReference type="Proteomes" id="UP000655751">
    <property type="component" value="Unassembled WGS sequence"/>
</dbReference>
<feature type="transmembrane region" description="Helical" evidence="1">
    <location>
        <begin position="29"/>
        <end position="47"/>
    </location>
</feature>
<feature type="transmembrane region" description="Helical" evidence="1">
    <location>
        <begin position="149"/>
        <end position="172"/>
    </location>
</feature>
<keyword evidence="3" id="KW-1185">Reference proteome</keyword>
<feature type="transmembrane region" description="Helical" evidence="1">
    <location>
        <begin position="67"/>
        <end position="91"/>
    </location>
</feature>
<keyword evidence="1" id="KW-1133">Transmembrane helix</keyword>
<feature type="transmembrane region" description="Helical" evidence="1">
    <location>
        <begin position="112"/>
        <end position="137"/>
    </location>
</feature>
<dbReference type="RefSeq" id="WP_196148163.1">
    <property type="nucleotide sequence ID" value="NZ_JADMLG010000002.1"/>
</dbReference>
<feature type="transmembrane region" description="Helical" evidence="1">
    <location>
        <begin position="229"/>
        <end position="255"/>
    </location>
</feature>
<comment type="caution">
    <text evidence="2">The sequence shown here is derived from an EMBL/GenBank/DDBJ whole genome shotgun (WGS) entry which is preliminary data.</text>
</comment>
<dbReference type="EMBL" id="JADMLG010000002">
    <property type="protein sequence ID" value="MBH0775845.1"/>
    <property type="molecule type" value="Genomic_DNA"/>
</dbReference>
<protein>
    <submittedName>
        <fullName evidence="2">ABC transporter permease</fullName>
    </submittedName>
</protein>
<gene>
    <name evidence="2" type="ORF">IT779_06050</name>
</gene>
<reference evidence="2" key="1">
    <citation type="submission" date="2020-11" db="EMBL/GenBank/DDBJ databases">
        <title>Nocardia NEAU-351.nov., a novel actinomycete isolated from the cow dung.</title>
        <authorList>
            <person name="Zhang X."/>
        </authorList>
    </citation>
    <scope>NUCLEOTIDE SEQUENCE</scope>
    <source>
        <strain evidence="2">NEAU-351</strain>
    </source>
</reference>
<organism evidence="2 3">
    <name type="scientific">Nocardia bovistercoris</name>
    <dbReference type="NCBI Taxonomy" id="2785916"/>
    <lineage>
        <taxon>Bacteria</taxon>
        <taxon>Bacillati</taxon>
        <taxon>Actinomycetota</taxon>
        <taxon>Actinomycetes</taxon>
        <taxon>Mycobacteriales</taxon>
        <taxon>Nocardiaceae</taxon>
        <taxon>Nocardia</taxon>
    </lineage>
</organism>
<sequence>MTTLLPQDLLPAVNSEVRKATSLRSNSRLVVALAAVSLIATSVTALISGPVDPKADPATGAASVGLYLAIAVTVVAAAVFGAIAVGSEFRYESIPLTALFTADRDRLVAAKYLVTGVLAVAGGVVVELVGLVCLLVFGRGKVDIGLRLFAVLGGGLLAVLCWSLIGAGLALLVRQSSGTVTMLIGWLVVVEPLIWVVTDAIGIGGIAALLPESATVATVAVDSFPDSGILAPTPAAIVVLLLWTAGIGAAGWFTFRTREL</sequence>
<keyword evidence="1" id="KW-0472">Membrane</keyword>
<dbReference type="AlphaFoldDB" id="A0A931I8K1"/>
<evidence type="ECO:0000256" key="1">
    <source>
        <dbReference type="SAM" id="Phobius"/>
    </source>
</evidence>
<evidence type="ECO:0000313" key="2">
    <source>
        <dbReference type="EMBL" id="MBH0775845.1"/>
    </source>
</evidence>
<accession>A0A931I8K1</accession>